<evidence type="ECO:0008006" key="4">
    <source>
        <dbReference type="Google" id="ProtNLM"/>
    </source>
</evidence>
<keyword evidence="3" id="KW-1185">Reference proteome</keyword>
<name>A0ABT0AFP0_9SPHN</name>
<gene>
    <name evidence="2" type="ORF">MTR65_14915</name>
</gene>
<accession>A0ABT0AFP0</accession>
<dbReference type="Proteomes" id="UP001162802">
    <property type="component" value="Unassembled WGS sequence"/>
</dbReference>
<evidence type="ECO:0000313" key="2">
    <source>
        <dbReference type="EMBL" id="MCJ1961985.1"/>
    </source>
</evidence>
<feature type="chain" id="PRO_5047332038" description="Peptidylprolyl isomerase" evidence="1">
    <location>
        <begin position="19"/>
        <end position="188"/>
    </location>
</feature>
<proteinExistence type="predicted"/>
<protein>
    <recommendedName>
        <fullName evidence="4">Peptidylprolyl isomerase</fullName>
    </recommendedName>
</protein>
<sequence length="188" mass="20433">MRGFLGAALLFWANGAQAQTALEGVNAAFETRGACFLAAIAPYRQTSMGKALALDDPQLKASLRAKMNTTVLTPDEVEQFLAMQEVVTPCDVALEDTVVRHDIELASYLRTRRVNWETVQLGLAEGTVSPGEYLRLRDEASVEFSTEVLAAQKRLAVAQQERDAHARRESEAVTGSILRGLVGEVVGN</sequence>
<comment type="caution">
    <text evidence="2">The sequence shown here is derived from an EMBL/GenBank/DDBJ whole genome shotgun (WGS) entry which is preliminary data.</text>
</comment>
<feature type="signal peptide" evidence="1">
    <location>
        <begin position="1"/>
        <end position="18"/>
    </location>
</feature>
<reference evidence="2" key="1">
    <citation type="submission" date="2022-03" db="EMBL/GenBank/DDBJ databases">
        <title>Identification of a novel bacterium isolated from mangrove sediments.</title>
        <authorList>
            <person name="Pan X."/>
        </authorList>
    </citation>
    <scope>NUCLEOTIDE SEQUENCE</scope>
    <source>
        <strain evidence="2">B2637</strain>
    </source>
</reference>
<evidence type="ECO:0000256" key="1">
    <source>
        <dbReference type="SAM" id="SignalP"/>
    </source>
</evidence>
<dbReference type="EMBL" id="JALHAT010000030">
    <property type="protein sequence ID" value="MCJ1961985.1"/>
    <property type="molecule type" value="Genomic_DNA"/>
</dbReference>
<organism evidence="2 3">
    <name type="scientific">Novosphingobium mangrovi</name>
    <name type="common">ex Hu et al. 2023</name>
    <dbReference type="NCBI Taxonomy" id="2930094"/>
    <lineage>
        <taxon>Bacteria</taxon>
        <taxon>Pseudomonadati</taxon>
        <taxon>Pseudomonadota</taxon>
        <taxon>Alphaproteobacteria</taxon>
        <taxon>Sphingomonadales</taxon>
        <taxon>Sphingomonadaceae</taxon>
        <taxon>Novosphingobium</taxon>
    </lineage>
</organism>
<keyword evidence="1" id="KW-0732">Signal</keyword>
<evidence type="ECO:0000313" key="3">
    <source>
        <dbReference type="Proteomes" id="UP001162802"/>
    </source>
</evidence>
<dbReference type="RefSeq" id="WP_243801561.1">
    <property type="nucleotide sequence ID" value="NZ_JALHAT010000030.1"/>
</dbReference>